<evidence type="ECO:0000259" key="6">
    <source>
        <dbReference type="PROSITE" id="PS50064"/>
    </source>
</evidence>
<gene>
    <name evidence="7" type="ORF">OUZ56_013078</name>
</gene>
<feature type="domain" description="PARP-type" evidence="6">
    <location>
        <begin position="7"/>
        <end position="89"/>
    </location>
</feature>
<dbReference type="Proteomes" id="UP001234178">
    <property type="component" value="Unassembled WGS sequence"/>
</dbReference>
<name>A0ABQ9Z4U5_9CRUS</name>
<evidence type="ECO:0000256" key="3">
    <source>
        <dbReference type="ARBA" id="ARBA00022771"/>
    </source>
</evidence>
<evidence type="ECO:0000256" key="4">
    <source>
        <dbReference type="ARBA" id="ARBA00022833"/>
    </source>
</evidence>
<accession>A0ABQ9Z4U5</accession>
<dbReference type="Gene3D" id="3.30.1740.10">
    <property type="entry name" value="Zinc finger, PARP-type"/>
    <property type="match status" value="1"/>
</dbReference>
<dbReference type="InterPro" id="IPR036957">
    <property type="entry name" value="Znf_PARP_sf"/>
</dbReference>
<dbReference type="InterPro" id="IPR001510">
    <property type="entry name" value="Znf_PARP"/>
</dbReference>
<keyword evidence="2" id="KW-0479">Metal-binding</keyword>
<reference evidence="7 8" key="1">
    <citation type="journal article" date="2023" name="Nucleic Acids Res.">
        <title>The hologenome of Daphnia magna reveals possible DNA methylation and microbiome-mediated evolution of the host genome.</title>
        <authorList>
            <person name="Chaturvedi A."/>
            <person name="Li X."/>
            <person name="Dhandapani V."/>
            <person name="Marshall H."/>
            <person name="Kissane S."/>
            <person name="Cuenca-Cambronero M."/>
            <person name="Asole G."/>
            <person name="Calvet F."/>
            <person name="Ruiz-Romero M."/>
            <person name="Marangio P."/>
            <person name="Guigo R."/>
            <person name="Rago D."/>
            <person name="Mirbahai L."/>
            <person name="Eastwood N."/>
            <person name="Colbourne J.K."/>
            <person name="Zhou J."/>
            <person name="Mallon E."/>
            <person name="Orsini L."/>
        </authorList>
    </citation>
    <scope>NUCLEOTIDE SEQUENCE [LARGE SCALE GENOMIC DNA]</scope>
    <source>
        <strain evidence="7">LRV0_1</strain>
    </source>
</reference>
<evidence type="ECO:0000313" key="8">
    <source>
        <dbReference type="Proteomes" id="UP001234178"/>
    </source>
</evidence>
<dbReference type="EMBL" id="JAOYFB010000002">
    <property type="protein sequence ID" value="KAK4007917.1"/>
    <property type="molecule type" value="Genomic_DNA"/>
</dbReference>
<keyword evidence="8" id="KW-1185">Reference proteome</keyword>
<proteinExistence type="predicted"/>
<sequence length="107" mass="12303">MEDDLPFRAEYAKSGRSSCKKCKLNIAQGTLRLAVVFQSAKFDGKMTSWYHFDCFFERQRPKSAGDIEHFDQLRWEDQEKINEKIKGINDGTIAVIPSKKGKGKKTK</sequence>
<comment type="caution">
    <text evidence="7">The sequence shown here is derived from an EMBL/GenBank/DDBJ whole genome shotgun (WGS) entry which is preliminary data.</text>
</comment>
<dbReference type="PROSITE" id="PS50064">
    <property type="entry name" value="ZF_PARP_2"/>
    <property type="match status" value="1"/>
</dbReference>
<keyword evidence="4" id="KW-0862">Zinc</keyword>
<protein>
    <recommendedName>
        <fullName evidence="6">PARP-type domain-containing protein</fullName>
    </recommendedName>
</protein>
<dbReference type="Pfam" id="PF00645">
    <property type="entry name" value="zf-PARP"/>
    <property type="match status" value="1"/>
</dbReference>
<dbReference type="SUPFAM" id="SSF57716">
    <property type="entry name" value="Glucocorticoid receptor-like (DNA-binding domain)"/>
    <property type="match status" value="1"/>
</dbReference>
<organism evidence="7 8">
    <name type="scientific">Daphnia magna</name>
    <dbReference type="NCBI Taxonomy" id="35525"/>
    <lineage>
        <taxon>Eukaryota</taxon>
        <taxon>Metazoa</taxon>
        <taxon>Ecdysozoa</taxon>
        <taxon>Arthropoda</taxon>
        <taxon>Crustacea</taxon>
        <taxon>Branchiopoda</taxon>
        <taxon>Diplostraca</taxon>
        <taxon>Cladocera</taxon>
        <taxon>Anomopoda</taxon>
        <taxon>Daphniidae</taxon>
        <taxon>Daphnia</taxon>
    </lineage>
</organism>
<keyword evidence="3" id="KW-0863">Zinc-finger</keyword>
<evidence type="ECO:0000256" key="1">
    <source>
        <dbReference type="ARBA" id="ARBA00004123"/>
    </source>
</evidence>
<comment type="subcellular location">
    <subcellularLocation>
        <location evidence="1">Nucleus</location>
    </subcellularLocation>
</comment>
<evidence type="ECO:0000256" key="5">
    <source>
        <dbReference type="ARBA" id="ARBA00023242"/>
    </source>
</evidence>
<evidence type="ECO:0000256" key="2">
    <source>
        <dbReference type="ARBA" id="ARBA00022723"/>
    </source>
</evidence>
<keyword evidence="5" id="KW-0539">Nucleus</keyword>
<dbReference type="SMART" id="SM01336">
    <property type="entry name" value="zf-PARP"/>
    <property type="match status" value="1"/>
</dbReference>
<evidence type="ECO:0000313" key="7">
    <source>
        <dbReference type="EMBL" id="KAK4007917.1"/>
    </source>
</evidence>